<dbReference type="InterPro" id="IPR003680">
    <property type="entry name" value="Flavodoxin_fold"/>
</dbReference>
<feature type="region of interest" description="Disordered" evidence="7">
    <location>
        <begin position="221"/>
        <end position="247"/>
    </location>
</feature>
<dbReference type="RefSeq" id="WP_244888563.1">
    <property type="nucleotide sequence ID" value="NZ_FOBO01000016.1"/>
</dbReference>
<evidence type="ECO:0000256" key="1">
    <source>
        <dbReference type="ARBA" id="ARBA00022630"/>
    </source>
</evidence>
<keyword evidence="2 6" id="KW-0288">FMN</keyword>
<dbReference type="EC" id="1.7.1.17" evidence="6"/>
<dbReference type="Gene3D" id="1.20.1290.10">
    <property type="entry name" value="AhpD-like"/>
    <property type="match status" value="1"/>
</dbReference>
<evidence type="ECO:0000256" key="4">
    <source>
        <dbReference type="ARBA" id="ARBA00023027"/>
    </source>
</evidence>
<dbReference type="PANTHER" id="PTHR35446:SF3">
    <property type="entry name" value="CMD DOMAIN-CONTAINING PROTEIN"/>
    <property type="match status" value="1"/>
</dbReference>
<dbReference type="InterPro" id="IPR029039">
    <property type="entry name" value="Flavoprotein-like_sf"/>
</dbReference>
<dbReference type="Gene3D" id="3.40.50.360">
    <property type="match status" value="1"/>
</dbReference>
<feature type="compositionally biased region" description="Basic and acidic residues" evidence="7">
    <location>
        <begin position="227"/>
        <end position="236"/>
    </location>
</feature>
<dbReference type="GO" id="GO:0010181">
    <property type="term" value="F:FMN binding"/>
    <property type="evidence" value="ECO:0007669"/>
    <property type="project" value="UniProtKB-UniRule"/>
</dbReference>
<evidence type="ECO:0000259" key="8">
    <source>
        <dbReference type="Pfam" id="PF02525"/>
    </source>
</evidence>
<gene>
    <name evidence="6" type="primary">azoR</name>
    <name evidence="10" type="ORF">SAMN04488077_1167</name>
</gene>
<reference evidence="10 11" key="1">
    <citation type="submission" date="2016-10" db="EMBL/GenBank/DDBJ databases">
        <authorList>
            <person name="de Groot N.N."/>
        </authorList>
    </citation>
    <scope>NUCLEOTIDE SEQUENCE [LARGE SCALE GENOMIC DNA]</scope>
    <source>
        <strain evidence="10 11">DSM 11457</strain>
    </source>
</reference>
<evidence type="ECO:0000256" key="5">
    <source>
        <dbReference type="ARBA" id="ARBA00048542"/>
    </source>
</evidence>
<evidence type="ECO:0000256" key="7">
    <source>
        <dbReference type="SAM" id="MobiDB-lite"/>
    </source>
</evidence>
<dbReference type="EC" id="1.6.5.-" evidence="6"/>
<dbReference type="Pfam" id="PF02525">
    <property type="entry name" value="Flavodoxin_2"/>
    <property type="match status" value="1"/>
</dbReference>
<comment type="similarity">
    <text evidence="6">Belongs to the azoreductase type 1 family.</text>
</comment>
<proteinExistence type="inferred from homology"/>
<dbReference type="AlphaFoldDB" id="A0A1H8FXF2"/>
<comment type="catalytic activity">
    <reaction evidence="6">
        <text>2 a quinone + NADH + H(+) = 2 a 1,4-benzosemiquinone + NAD(+)</text>
        <dbReference type="Rhea" id="RHEA:65952"/>
        <dbReference type="ChEBI" id="CHEBI:15378"/>
        <dbReference type="ChEBI" id="CHEBI:57540"/>
        <dbReference type="ChEBI" id="CHEBI:57945"/>
        <dbReference type="ChEBI" id="CHEBI:132124"/>
        <dbReference type="ChEBI" id="CHEBI:134225"/>
    </reaction>
</comment>
<feature type="domain" description="Carboxymuconolactone decarboxylase-like" evidence="9">
    <location>
        <begin position="287"/>
        <end position="344"/>
    </location>
</feature>
<keyword evidence="1 6" id="KW-0285">Flavoprotein</keyword>
<sequence>MTTLLRIDASAQQQDRSLTRMLTTLFTTEFLQTNPDAKVITRDIGQDPVPAIDHRFIHAAFSPPEEREDWMTDRLALSDALIDEVVAADIIVMGAPMYNYGMPAALKGWIDHIARIGRTFSFDLARGDFPIEPILKDKQLVVLSSRGEFGFEPGGPRAHMNALDPAIAACAHYFGVDAANIHTVAIEYQEFKDARHDRSVIAAKEATRALAQQFGRSAKQTISHLTDQSRNKDKTMKNFPTHTMDSAPADAKPILQAALKGYGFVPNLYATMAEAPAILEGYTTLSAIFGKTDLSETERQIILMTNNRLNGCKYCMAAHTTLSQMSGVPEDVIMALRNDTPIADSKLEALRQFAIIVNESRGWPAEDQIGTFLKAGYTPQTILEVILGTALKTLSNYTNHVAETDLDPAFAANVWTSSTAQAAE</sequence>
<feature type="binding site" evidence="6">
    <location>
        <position position="10"/>
    </location>
    <ligand>
        <name>FMN</name>
        <dbReference type="ChEBI" id="CHEBI:58210"/>
    </ligand>
</feature>
<dbReference type="InterPro" id="IPR023048">
    <property type="entry name" value="NADH:quinone_OxRdtase_FMN_depd"/>
</dbReference>
<comment type="subunit">
    <text evidence="6">Homodimer.</text>
</comment>
<evidence type="ECO:0000313" key="10">
    <source>
        <dbReference type="EMBL" id="SEN36210.1"/>
    </source>
</evidence>
<evidence type="ECO:0000256" key="6">
    <source>
        <dbReference type="HAMAP-Rule" id="MF_01216"/>
    </source>
</evidence>
<dbReference type="InterPro" id="IPR029032">
    <property type="entry name" value="AhpD-like"/>
</dbReference>
<keyword evidence="10" id="KW-0575">Peroxidase</keyword>
<dbReference type="PANTHER" id="PTHR35446">
    <property type="entry name" value="SI:CH211-175M2.5"/>
    <property type="match status" value="1"/>
</dbReference>
<dbReference type="GO" id="GO:0051920">
    <property type="term" value="F:peroxiredoxin activity"/>
    <property type="evidence" value="ECO:0007669"/>
    <property type="project" value="InterPro"/>
</dbReference>
<dbReference type="SUPFAM" id="SSF69118">
    <property type="entry name" value="AhpD-like"/>
    <property type="match status" value="1"/>
</dbReference>
<name>A0A1H8FXF2_9RHOB</name>
<comment type="cofactor">
    <cofactor evidence="6">
        <name>FMN</name>
        <dbReference type="ChEBI" id="CHEBI:58210"/>
    </cofactor>
    <text evidence="6">Binds 1 FMN per subunit.</text>
</comment>
<dbReference type="HAMAP" id="MF_01216">
    <property type="entry name" value="Azoreductase_type1"/>
    <property type="match status" value="1"/>
</dbReference>
<comment type="function">
    <text evidence="6">Quinone reductase that provides resistance to thiol-specific stress caused by electrophilic quinones.</text>
</comment>
<protein>
    <recommendedName>
        <fullName evidence="6">FMN dependent NADH:quinone oxidoreductase</fullName>
        <ecNumber evidence="6">1.6.5.-</ecNumber>
    </recommendedName>
    <alternativeName>
        <fullName evidence="6">Azo-dye reductase</fullName>
    </alternativeName>
    <alternativeName>
        <fullName evidence="6">FMN-dependent NADH-azo compound oxidoreductase</fullName>
    </alternativeName>
    <alternativeName>
        <fullName evidence="6">FMN-dependent NADH-azoreductase</fullName>
        <ecNumber evidence="6">1.7.1.17</ecNumber>
    </alternativeName>
</protein>
<evidence type="ECO:0000256" key="3">
    <source>
        <dbReference type="ARBA" id="ARBA00023002"/>
    </source>
</evidence>
<keyword evidence="4 6" id="KW-0520">NAD</keyword>
<dbReference type="Proteomes" id="UP000182160">
    <property type="component" value="Unassembled WGS sequence"/>
</dbReference>
<feature type="domain" description="Flavodoxin-like fold" evidence="8">
    <location>
        <begin position="3"/>
        <end position="187"/>
    </location>
</feature>
<comment type="caution">
    <text evidence="6">Lacks conserved residue(s) required for the propagation of feature annotation.</text>
</comment>
<evidence type="ECO:0000313" key="11">
    <source>
        <dbReference type="Proteomes" id="UP000182160"/>
    </source>
</evidence>
<dbReference type="InterPro" id="IPR003779">
    <property type="entry name" value="CMD-like"/>
</dbReference>
<dbReference type="GO" id="GO:0016652">
    <property type="term" value="F:oxidoreductase activity, acting on NAD(P)H as acceptor"/>
    <property type="evidence" value="ECO:0007669"/>
    <property type="project" value="UniProtKB-UniRule"/>
</dbReference>
<accession>A0A1H8FXF2</accession>
<organism evidence="10 11">
    <name type="scientific">Roseovarius tolerans</name>
    <dbReference type="NCBI Taxonomy" id="74031"/>
    <lineage>
        <taxon>Bacteria</taxon>
        <taxon>Pseudomonadati</taxon>
        <taxon>Pseudomonadota</taxon>
        <taxon>Alphaproteobacteria</taxon>
        <taxon>Rhodobacterales</taxon>
        <taxon>Roseobacteraceae</taxon>
        <taxon>Roseovarius</taxon>
    </lineage>
</organism>
<dbReference type="GO" id="GO:0016655">
    <property type="term" value="F:oxidoreductase activity, acting on NAD(P)H, quinone or similar compound as acceptor"/>
    <property type="evidence" value="ECO:0007669"/>
    <property type="project" value="InterPro"/>
</dbReference>
<evidence type="ECO:0000259" key="9">
    <source>
        <dbReference type="Pfam" id="PF02627"/>
    </source>
</evidence>
<keyword evidence="3 6" id="KW-0560">Oxidoreductase</keyword>
<dbReference type="Pfam" id="PF02627">
    <property type="entry name" value="CMD"/>
    <property type="match status" value="1"/>
</dbReference>
<comment type="catalytic activity">
    <reaction evidence="5">
        <text>N,N-dimethyl-1,4-phenylenediamine + anthranilate + 2 NAD(+) = 2-(4-dimethylaminophenyl)diazenylbenzoate + 2 NADH + 2 H(+)</text>
        <dbReference type="Rhea" id="RHEA:55872"/>
        <dbReference type="ChEBI" id="CHEBI:15378"/>
        <dbReference type="ChEBI" id="CHEBI:15783"/>
        <dbReference type="ChEBI" id="CHEBI:16567"/>
        <dbReference type="ChEBI" id="CHEBI:57540"/>
        <dbReference type="ChEBI" id="CHEBI:57945"/>
        <dbReference type="ChEBI" id="CHEBI:71579"/>
        <dbReference type="EC" id="1.7.1.17"/>
    </reaction>
    <physiologicalReaction direction="right-to-left" evidence="5">
        <dbReference type="Rhea" id="RHEA:55874"/>
    </physiologicalReaction>
</comment>
<evidence type="ECO:0000256" key="2">
    <source>
        <dbReference type="ARBA" id="ARBA00022643"/>
    </source>
</evidence>
<dbReference type="GO" id="GO:0009055">
    <property type="term" value="F:electron transfer activity"/>
    <property type="evidence" value="ECO:0007669"/>
    <property type="project" value="UniProtKB-UniRule"/>
</dbReference>
<dbReference type="EMBL" id="FOBO01000016">
    <property type="protein sequence ID" value="SEN36210.1"/>
    <property type="molecule type" value="Genomic_DNA"/>
</dbReference>
<dbReference type="SUPFAM" id="SSF52218">
    <property type="entry name" value="Flavoproteins"/>
    <property type="match status" value="1"/>
</dbReference>
<comment type="function">
    <text evidence="6">Also exhibits azoreductase activity. Catalyzes the reductive cleavage of the azo bond in aromatic azo compounds to the corresponding amines.</text>
</comment>